<dbReference type="RefSeq" id="WP_091586882.1">
    <property type="nucleotide sequence ID" value="NZ_FNDU01000011.1"/>
</dbReference>
<dbReference type="CDD" id="cd11322">
    <property type="entry name" value="AmyAc_Glg_BE"/>
    <property type="match status" value="1"/>
</dbReference>
<evidence type="ECO:0000256" key="2">
    <source>
        <dbReference type="ARBA" id="ARBA00002953"/>
    </source>
</evidence>
<dbReference type="GO" id="GO:0005978">
    <property type="term" value="P:glycogen biosynthetic process"/>
    <property type="evidence" value="ECO:0007669"/>
    <property type="project" value="UniProtKB-UniRule"/>
</dbReference>
<gene>
    <name evidence="10" type="primary">glgB</name>
    <name evidence="13" type="ORF">SAMN05216352_11147</name>
</gene>
<comment type="catalytic activity">
    <reaction evidence="1 10">
        <text>Transfers a segment of a (1-&gt;4)-alpha-D-glucan chain to a primary hydroxy group in a similar glucan chain.</text>
        <dbReference type="EC" id="2.4.1.18"/>
    </reaction>
</comment>
<dbReference type="UniPathway" id="UPA00164"/>
<dbReference type="GO" id="GO:0003844">
    <property type="term" value="F:1,4-alpha-glucan branching enzyme activity"/>
    <property type="evidence" value="ECO:0007669"/>
    <property type="project" value="UniProtKB-UniRule"/>
</dbReference>
<dbReference type="EMBL" id="FNDU01000011">
    <property type="protein sequence ID" value="SDI73444.1"/>
    <property type="molecule type" value="Genomic_DNA"/>
</dbReference>
<dbReference type="InterPro" id="IPR014756">
    <property type="entry name" value="Ig_E-set"/>
</dbReference>
<evidence type="ECO:0000259" key="12">
    <source>
        <dbReference type="SMART" id="SM00642"/>
    </source>
</evidence>
<dbReference type="SMART" id="SM00642">
    <property type="entry name" value="Aamy"/>
    <property type="match status" value="1"/>
</dbReference>
<evidence type="ECO:0000256" key="9">
    <source>
        <dbReference type="ARBA" id="ARBA00023277"/>
    </source>
</evidence>
<sequence>MGIYQFFEDDIYLFHQGTLFHSHHLLGAHPFKLDGKYGYRFTVWAPHAENVSVAGEFNYWNGSEHPLKKVSDEGLWAGFIPDIKNGTAYKYEILTAGGSKILKSDPYGFQAEVRPATASITYSHNDYQWTDDNWQKNQKHYNPYHSPLLIYELHAGTWKKKEDGTFYSYKELADLLVPYVKELGYTHIELLPLSEHPFDGSWGYQITGYFSITSRYGTPDDFKYFVNTCHQNNIGVIMDWVPGHFCKDDHGLRLFDGKPLYEYYDQRKAEKTSWGTLTFDFGRPEVQSFLISNAIFWFEEFHVDGLRIDAVASMLYLNFDKHNNEEPVFNSYGGEENLEAIALFKKLNETVFYYYPHALMMAEESSEWPFVSAPVHNGGLGFNFKWNMGWMNDILKYMEIDPIYRKHHHELLTFSLMYTYSENYLLPFSHDEVVHGKKSLLQKMPGDQWQQFAQLRLLFGYMMTHPGKKLMFMGSEIAQYDEWKDKEELDWVLLQFPLHEQMQYYVKVLNHFYKEYPCLYKKDYDPEGFTWIDADNNDQSILAFMRHGLKKEDFLIVICNFTPVVRYNFKVGVMEPGSYVEIFNSDYSKFGGSGQINEEVLFSTPIPWHHQAQSIQLKIPPFAISILRKVKKE</sequence>
<feature type="active site" description="Nucleophile" evidence="10 11">
    <location>
        <position position="309"/>
    </location>
</feature>
<dbReference type="FunFam" id="3.20.20.80:FF:000003">
    <property type="entry name" value="1,4-alpha-glucan branching enzyme GlgB"/>
    <property type="match status" value="1"/>
</dbReference>
<keyword evidence="14" id="KW-1185">Reference proteome</keyword>
<dbReference type="InterPro" id="IPR044143">
    <property type="entry name" value="GlgB_N_E_set_prok"/>
</dbReference>
<dbReference type="AlphaFoldDB" id="A0A1G8MZV0"/>
<dbReference type="InterPro" id="IPR006407">
    <property type="entry name" value="GlgB"/>
</dbReference>
<feature type="domain" description="Glycosyl hydrolase family 13 catalytic" evidence="12">
    <location>
        <begin position="118"/>
        <end position="499"/>
    </location>
</feature>
<dbReference type="PANTHER" id="PTHR43651">
    <property type="entry name" value="1,4-ALPHA-GLUCAN-BRANCHING ENZYME"/>
    <property type="match status" value="1"/>
</dbReference>
<dbReference type="Pfam" id="PF02806">
    <property type="entry name" value="Alpha-amylase_C"/>
    <property type="match status" value="1"/>
</dbReference>
<dbReference type="GO" id="GO:0004553">
    <property type="term" value="F:hydrolase activity, hydrolyzing O-glycosyl compounds"/>
    <property type="evidence" value="ECO:0007669"/>
    <property type="project" value="InterPro"/>
</dbReference>
<keyword evidence="6 10" id="KW-0328">Glycosyltransferase</keyword>
<evidence type="ECO:0000256" key="10">
    <source>
        <dbReference type="HAMAP-Rule" id="MF_00685"/>
    </source>
</evidence>
<dbReference type="SUPFAM" id="SSF51445">
    <property type="entry name" value="(Trans)glycosidases"/>
    <property type="match status" value="1"/>
</dbReference>
<dbReference type="InterPro" id="IPR013783">
    <property type="entry name" value="Ig-like_fold"/>
</dbReference>
<dbReference type="EC" id="2.4.1.18" evidence="10"/>
<keyword evidence="9 10" id="KW-0119">Carbohydrate metabolism</keyword>
<keyword evidence="8 10" id="KW-0320">Glycogen biosynthesis</keyword>
<evidence type="ECO:0000256" key="5">
    <source>
        <dbReference type="ARBA" id="ARBA00022600"/>
    </source>
</evidence>
<dbReference type="InterPro" id="IPR006048">
    <property type="entry name" value="A-amylase/branching_C"/>
</dbReference>
<dbReference type="Gene3D" id="2.60.40.1180">
    <property type="entry name" value="Golgi alpha-mannosidase II"/>
    <property type="match status" value="1"/>
</dbReference>
<evidence type="ECO:0000256" key="1">
    <source>
        <dbReference type="ARBA" id="ARBA00000826"/>
    </source>
</evidence>
<evidence type="ECO:0000313" key="14">
    <source>
        <dbReference type="Proteomes" id="UP000199017"/>
    </source>
</evidence>
<dbReference type="FunFam" id="2.60.40.1180:FF:000002">
    <property type="entry name" value="1,4-alpha-glucan branching enzyme GlgB"/>
    <property type="match status" value="1"/>
</dbReference>
<keyword evidence="7 10" id="KW-0808">Transferase</keyword>
<dbReference type="SUPFAM" id="SSF81296">
    <property type="entry name" value="E set domains"/>
    <property type="match status" value="1"/>
</dbReference>
<dbReference type="FunFam" id="2.60.40.10:FF:000169">
    <property type="entry name" value="1,4-alpha-glucan branching enzyme GlgB"/>
    <property type="match status" value="1"/>
</dbReference>
<evidence type="ECO:0000313" key="13">
    <source>
        <dbReference type="EMBL" id="SDI73444.1"/>
    </source>
</evidence>
<dbReference type="Proteomes" id="UP000199017">
    <property type="component" value="Unassembled WGS sequence"/>
</dbReference>
<protein>
    <recommendedName>
        <fullName evidence="10">1,4-alpha-glucan branching enzyme GlgB</fullName>
        <ecNumber evidence="10">2.4.1.18</ecNumber>
    </recommendedName>
    <alternativeName>
        <fullName evidence="10">1,4-alpha-D-glucan:1,4-alpha-D-glucan 6-glucosyl-transferase</fullName>
    </alternativeName>
    <alternativeName>
        <fullName evidence="10">Alpha-(1-&gt;4)-glucan branching enzyme</fullName>
    </alternativeName>
    <alternativeName>
        <fullName evidence="10">Glycogen branching enzyme</fullName>
        <shortName evidence="10">BE</shortName>
    </alternativeName>
</protein>
<dbReference type="InterPro" id="IPR004193">
    <property type="entry name" value="Glyco_hydro_13_N"/>
</dbReference>
<dbReference type="PANTHER" id="PTHR43651:SF3">
    <property type="entry name" value="1,4-ALPHA-GLUCAN-BRANCHING ENZYME"/>
    <property type="match status" value="1"/>
</dbReference>
<dbReference type="InterPro" id="IPR037439">
    <property type="entry name" value="Branching_enzy"/>
</dbReference>
<dbReference type="HAMAP" id="MF_00685">
    <property type="entry name" value="GlgB"/>
    <property type="match status" value="1"/>
</dbReference>
<dbReference type="GO" id="GO:0043169">
    <property type="term" value="F:cation binding"/>
    <property type="evidence" value="ECO:0007669"/>
    <property type="project" value="InterPro"/>
</dbReference>
<comment type="similarity">
    <text evidence="4 10">Belongs to the glycosyl hydrolase 13 family. GlgB subfamily.</text>
</comment>
<name>A0A1G8MZV0_9BACI</name>
<dbReference type="Pfam" id="PF00128">
    <property type="entry name" value="Alpha-amylase"/>
    <property type="match status" value="2"/>
</dbReference>
<dbReference type="InterPro" id="IPR006047">
    <property type="entry name" value="GH13_cat_dom"/>
</dbReference>
<dbReference type="SUPFAM" id="SSF51011">
    <property type="entry name" value="Glycosyl hydrolase domain"/>
    <property type="match status" value="1"/>
</dbReference>
<reference evidence="13 14" key="1">
    <citation type="submission" date="2016-10" db="EMBL/GenBank/DDBJ databases">
        <authorList>
            <person name="de Groot N.N."/>
        </authorList>
    </citation>
    <scope>NUCLEOTIDE SEQUENCE [LARGE SCALE GENOMIC DNA]</scope>
    <source>
        <strain evidence="14">P4B,CCM 7963,CECT 7998,DSM 25260,IBRC-M 10614,KCTC 13821</strain>
    </source>
</reference>
<comment type="subunit">
    <text evidence="10">Monomer.</text>
</comment>
<dbReference type="STRING" id="930129.SAMN05216352_11147"/>
<accession>A0A1G8MZV0</accession>
<feature type="active site" description="Proton donor" evidence="10 11">
    <location>
        <position position="363"/>
    </location>
</feature>
<dbReference type="NCBIfam" id="TIGR01515">
    <property type="entry name" value="branching_enzym"/>
    <property type="match status" value="1"/>
</dbReference>
<dbReference type="PIRSF" id="PIRSF000463">
    <property type="entry name" value="GlgB"/>
    <property type="match status" value="1"/>
</dbReference>
<dbReference type="Pfam" id="PF02922">
    <property type="entry name" value="CBM_48"/>
    <property type="match status" value="1"/>
</dbReference>
<dbReference type="Gene3D" id="3.20.20.80">
    <property type="entry name" value="Glycosidases"/>
    <property type="match status" value="1"/>
</dbReference>
<dbReference type="OrthoDB" id="9800174at2"/>
<evidence type="ECO:0000256" key="3">
    <source>
        <dbReference type="ARBA" id="ARBA00004964"/>
    </source>
</evidence>
<comment type="function">
    <text evidence="2 10">Catalyzes the formation of the alpha-1,6-glucosidic linkages in glycogen by scission of a 1,4-alpha-linked oligosaccharide from growing alpha-1,4-glucan chains and the subsequent attachment of the oligosaccharide to the alpha-1,6 position.</text>
</comment>
<evidence type="ECO:0000256" key="4">
    <source>
        <dbReference type="ARBA" id="ARBA00009000"/>
    </source>
</evidence>
<evidence type="ECO:0000256" key="6">
    <source>
        <dbReference type="ARBA" id="ARBA00022676"/>
    </source>
</evidence>
<dbReference type="InterPro" id="IPR013780">
    <property type="entry name" value="Glyco_hydro_b"/>
</dbReference>
<dbReference type="InterPro" id="IPR017853">
    <property type="entry name" value="GH"/>
</dbReference>
<dbReference type="CDD" id="cd02855">
    <property type="entry name" value="E_set_GBE_prok_N"/>
    <property type="match status" value="1"/>
</dbReference>
<keyword evidence="5 10" id="KW-0321">Glycogen metabolism</keyword>
<dbReference type="Gene3D" id="2.60.40.10">
    <property type="entry name" value="Immunoglobulins"/>
    <property type="match status" value="1"/>
</dbReference>
<dbReference type="NCBIfam" id="NF008967">
    <property type="entry name" value="PRK12313.1"/>
    <property type="match status" value="1"/>
</dbReference>
<organism evidence="13 14">
    <name type="scientific">Alteribacillus bidgolensis</name>
    <dbReference type="NCBI Taxonomy" id="930129"/>
    <lineage>
        <taxon>Bacteria</taxon>
        <taxon>Bacillati</taxon>
        <taxon>Bacillota</taxon>
        <taxon>Bacilli</taxon>
        <taxon>Bacillales</taxon>
        <taxon>Bacillaceae</taxon>
        <taxon>Alteribacillus</taxon>
    </lineage>
</organism>
<proteinExistence type="inferred from homology"/>
<evidence type="ECO:0000256" key="11">
    <source>
        <dbReference type="PIRSR" id="PIRSR000463-1"/>
    </source>
</evidence>
<dbReference type="GO" id="GO:0005829">
    <property type="term" value="C:cytosol"/>
    <property type="evidence" value="ECO:0007669"/>
    <property type="project" value="TreeGrafter"/>
</dbReference>
<evidence type="ECO:0000256" key="7">
    <source>
        <dbReference type="ARBA" id="ARBA00022679"/>
    </source>
</evidence>
<comment type="pathway">
    <text evidence="3 10">Glycan biosynthesis; glycogen biosynthesis.</text>
</comment>
<dbReference type="NCBIfam" id="NF003811">
    <property type="entry name" value="PRK05402.1"/>
    <property type="match status" value="1"/>
</dbReference>
<evidence type="ECO:0000256" key="8">
    <source>
        <dbReference type="ARBA" id="ARBA00023056"/>
    </source>
</evidence>